<dbReference type="Pfam" id="PF13934">
    <property type="entry name" value="ELYS"/>
    <property type="match status" value="1"/>
</dbReference>
<evidence type="ECO:0000313" key="4">
    <source>
        <dbReference type="EMBL" id="QDZ22270.1"/>
    </source>
</evidence>
<dbReference type="AlphaFoldDB" id="A0A5B8MS77"/>
<dbReference type="GO" id="GO:0004842">
    <property type="term" value="F:ubiquitin-protein transferase activity"/>
    <property type="evidence" value="ECO:0007669"/>
    <property type="project" value="InterPro"/>
</dbReference>
<dbReference type="GO" id="GO:0016567">
    <property type="term" value="P:protein ubiquitination"/>
    <property type="evidence" value="ECO:0007669"/>
    <property type="project" value="InterPro"/>
</dbReference>
<sequence>MEVEADKGGDWREVVRELCIVEPKSLATGGGASRLFGKFVDAGLVRQVGPTRILTPVRNLELPRHGGVEAWHLFALFDCALEGGFPTVILDYVVQVSLDSQAVSSDPRESFLMNQSLVEAWCEEVALYLRREFHSLVETMDPRSQEFTHKGPWIEKVLSSLQAVFEVLAKPAASSAAGDKAPAFLRCSDQVTLVLEACKTCNWFCREGLVQMLPSSPRSKGRGGRSKGGKGSFIEDLLSELGLGPEVYPFGSFLDALTKIFLVDKGETSAKTGTLHGKKKAFLYYLIDIGCEEATVTSFAAEFDLTSAECAAIRAYCLVDSQDAASIDEACLIFPSITKQINHTKVIQALMALGRSQNALDIIRSRLDAGIFPTMEEALLSLECKGLYEGFLHCRELWEGATDDACFAIAEQCTRTWSERHGAKGKVLELPFNAKEETCLSDSALPLYLVTRRRYREAQEALKKGKGSSNGPDREMTDMLRSLIETAMSVVPAET</sequence>
<protein>
    <recommendedName>
        <fullName evidence="3">ELYS-like domain-containing protein</fullName>
    </recommendedName>
</protein>
<gene>
    <name evidence="4" type="ORF">A3770_07p47880</name>
</gene>
<organism evidence="4 5">
    <name type="scientific">Chloropicon primus</name>
    <dbReference type="NCBI Taxonomy" id="1764295"/>
    <lineage>
        <taxon>Eukaryota</taxon>
        <taxon>Viridiplantae</taxon>
        <taxon>Chlorophyta</taxon>
        <taxon>Chloropicophyceae</taxon>
        <taxon>Chloropicales</taxon>
        <taxon>Chloropicaceae</taxon>
        <taxon>Chloropicon</taxon>
    </lineage>
</organism>
<keyword evidence="2" id="KW-0539">Nucleus</keyword>
<proteinExistence type="predicted"/>
<dbReference type="Proteomes" id="UP000316726">
    <property type="component" value="Chromosome 7"/>
</dbReference>
<dbReference type="GO" id="GO:0005634">
    <property type="term" value="C:nucleus"/>
    <property type="evidence" value="ECO:0007669"/>
    <property type="project" value="UniProtKB-SubCell"/>
</dbReference>
<dbReference type="OrthoDB" id="498704at2759"/>
<evidence type="ECO:0000259" key="3">
    <source>
        <dbReference type="Pfam" id="PF13934"/>
    </source>
</evidence>
<dbReference type="InterPro" id="IPR025151">
    <property type="entry name" value="ELYS_dom"/>
</dbReference>
<evidence type="ECO:0000313" key="5">
    <source>
        <dbReference type="Proteomes" id="UP000316726"/>
    </source>
</evidence>
<dbReference type="STRING" id="1764295.A0A5B8MS77"/>
<evidence type="ECO:0000256" key="1">
    <source>
        <dbReference type="ARBA" id="ARBA00004123"/>
    </source>
</evidence>
<dbReference type="EMBL" id="CP031040">
    <property type="protein sequence ID" value="QDZ22270.1"/>
    <property type="molecule type" value="Genomic_DNA"/>
</dbReference>
<dbReference type="PANTHER" id="PTHR47358">
    <property type="entry name" value="E3 UBIQUITIN-PROTEIN LIGASE HOS1"/>
    <property type="match status" value="1"/>
</dbReference>
<name>A0A5B8MS77_9CHLO</name>
<reference evidence="4 5" key="1">
    <citation type="submission" date="2018-07" db="EMBL/GenBank/DDBJ databases">
        <title>The complete nuclear genome of the prasinophyte Chloropicon primus (CCMP1205).</title>
        <authorList>
            <person name="Pombert J.-F."/>
            <person name="Otis C."/>
            <person name="Turmel M."/>
            <person name="Lemieux C."/>
        </authorList>
    </citation>
    <scope>NUCLEOTIDE SEQUENCE [LARGE SCALE GENOMIC DNA]</scope>
    <source>
        <strain evidence="4 5">CCMP1205</strain>
    </source>
</reference>
<accession>A0A5B8MS77</accession>
<dbReference type="InterPro" id="IPR044718">
    <property type="entry name" value="HOS1"/>
</dbReference>
<dbReference type="PANTHER" id="PTHR47358:SF2">
    <property type="entry name" value="E3 UBIQUITIN-PROTEIN LIGASE HOS1"/>
    <property type="match status" value="1"/>
</dbReference>
<feature type="domain" description="ELYS-like" evidence="3">
    <location>
        <begin position="233"/>
        <end position="442"/>
    </location>
</feature>
<comment type="subcellular location">
    <subcellularLocation>
        <location evidence="1">Nucleus</location>
    </subcellularLocation>
</comment>
<keyword evidence="5" id="KW-1185">Reference proteome</keyword>
<evidence type="ECO:0000256" key="2">
    <source>
        <dbReference type="ARBA" id="ARBA00023242"/>
    </source>
</evidence>